<dbReference type="RefSeq" id="WP_345601485.1">
    <property type="nucleotide sequence ID" value="NZ_BAABLT010000034.1"/>
</dbReference>
<gene>
    <name evidence="1" type="ORF">ACFQ16_00725</name>
</gene>
<organism evidence="1 2">
    <name type="scientific">Saccharopolyspora rosea</name>
    <dbReference type="NCBI Taxonomy" id="524884"/>
    <lineage>
        <taxon>Bacteria</taxon>
        <taxon>Bacillati</taxon>
        <taxon>Actinomycetota</taxon>
        <taxon>Actinomycetes</taxon>
        <taxon>Pseudonocardiales</taxon>
        <taxon>Pseudonocardiaceae</taxon>
        <taxon>Saccharopolyspora</taxon>
    </lineage>
</organism>
<reference evidence="2" key="1">
    <citation type="journal article" date="2019" name="Int. J. Syst. Evol. Microbiol.">
        <title>The Global Catalogue of Microorganisms (GCM) 10K type strain sequencing project: providing services to taxonomists for standard genome sequencing and annotation.</title>
        <authorList>
            <consortium name="The Broad Institute Genomics Platform"/>
            <consortium name="The Broad Institute Genome Sequencing Center for Infectious Disease"/>
            <person name="Wu L."/>
            <person name="Ma J."/>
        </authorList>
    </citation>
    <scope>NUCLEOTIDE SEQUENCE [LARGE SCALE GENOMIC DNA]</scope>
    <source>
        <strain evidence="2">CCUG 56401</strain>
    </source>
</reference>
<evidence type="ECO:0000313" key="2">
    <source>
        <dbReference type="Proteomes" id="UP001597018"/>
    </source>
</evidence>
<dbReference type="Proteomes" id="UP001597018">
    <property type="component" value="Unassembled WGS sequence"/>
</dbReference>
<protein>
    <submittedName>
        <fullName evidence="1">Uncharacterized protein</fullName>
    </submittedName>
</protein>
<dbReference type="EMBL" id="JBHTIW010000001">
    <property type="protein sequence ID" value="MFD0918256.1"/>
    <property type="molecule type" value="Genomic_DNA"/>
</dbReference>
<sequence>MVTDVFDDERQDLFWIVGLGLDRRHATTVRPGAVYSGQLVPSMCDSWLKIPQSTPIGREPNSKTVTEKCDECLRRTEESHFSHVVWDF</sequence>
<accession>A0ABW3FIE0</accession>
<comment type="caution">
    <text evidence="1">The sequence shown here is derived from an EMBL/GenBank/DDBJ whole genome shotgun (WGS) entry which is preliminary data.</text>
</comment>
<keyword evidence="2" id="KW-1185">Reference proteome</keyword>
<proteinExistence type="predicted"/>
<name>A0ABW3FIE0_9PSEU</name>
<evidence type="ECO:0000313" key="1">
    <source>
        <dbReference type="EMBL" id="MFD0918256.1"/>
    </source>
</evidence>